<dbReference type="GO" id="GO:0030175">
    <property type="term" value="C:filopodium"/>
    <property type="evidence" value="ECO:0007669"/>
    <property type="project" value="UniProtKB-SubCell"/>
</dbReference>
<evidence type="ECO:0000256" key="3">
    <source>
        <dbReference type="ARBA" id="ARBA00004285"/>
    </source>
</evidence>
<reference evidence="22" key="4">
    <citation type="submission" date="2025-09" db="UniProtKB">
        <authorList>
            <consortium name="Ensembl"/>
        </authorList>
    </citation>
    <scope>IDENTIFICATION</scope>
</reference>
<dbReference type="Pfam" id="PF06365">
    <property type="entry name" value="CD34_antigen"/>
    <property type="match status" value="1"/>
</dbReference>
<evidence type="ECO:0000256" key="1">
    <source>
        <dbReference type="ARBA" id="ARBA00004105"/>
    </source>
</evidence>
<dbReference type="GO" id="GO:0016324">
    <property type="term" value="C:apical plasma membrane"/>
    <property type="evidence" value="ECO:0007669"/>
    <property type="project" value="UniProtKB-SubCell"/>
</dbReference>
<comment type="similarity">
    <text evidence="8">Belongs to the podocalyxin family.</text>
</comment>
<dbReference type="Ensembl" id="ENSELUT00000012638.3">
    <property type="protein sequence ID" value="ENSELUP00000004259.2"/>
    <property type="gene ID" value="ENSELUG00000005448.3"/>
</dbReference>
<dbReference type="GO" id="GO:0031528">
    <property type="term" value="C:microvillus membrane"/>
    <property type="evidence" value="ECO:0007669"/>
    <property type="project" value="TreeGrafter"/>
</dbReference>
<reference evidence="22" key="2">
    <citation type="submission" date="2020-02" db="EMBL/GenBank/DDBJ databases">
        <title>Esox lucius (northern pike) genome, fEsoLuc1, primary haplotype.</title>
        <authorList>
            <person name="Myers G."/>
            <person name="Karagic N."/>
            <person name="Meyer A."/>
            <person name="Pippel M."/>
            <person name="Reichard M."/>
            <person name="Winkler S."/>
            <person name="Tracey A."/>
            <person name="Sims Y."/>
            <person name="Howe K."/>
            <person name="Rhie A."/>
            <person name="Formenti G."/>
            <person name="Durbin R."/>
            <person name="Fedrigo O."/>
            <person name="Jarvis E.D."/>
        </authorList>
    </citation>
    <scope>NUCLEOTIDE SEQUENCE [LARGE SCALE GENOMIC DNA]</scope>
</reference>
<dbReference type="GO" id="GO:0001726">
    <property type="term" value="C:ruffle"/>
    <property type="evidence" value="ECO:0007669"/>
    <property type="project" value="UniProtKB-SubCell"/>
</dbReference>
<dbReference type="AlphaFoldDB" id="A0A3P8XKS5"/>
<dbReference type="GO" id="GO:0007155">
    <property type="term" value="P:cell adhesion"/>
    <property type="evidence" value="ECO:0007669"/>
    <property type="project" value="UniProtKB-KW"/>
</dbReference>
<evidence type="ECO:0000256" key="5">
    <source>
        <dbReference type="ARBA" id="ARBA00004479"/>
    </source>
</evidence>
<evidence type="ECO:0000313" key="22">
    <source>
        <dbReference type="Ensembl" id="ENSELUP00000004259.2"/>
    </source>
</evidence>
<evidence type="ECO:0000256" key="11">
    <source>
        <dbReference type="ARBA" id="ARBA00022692"/>
    </source>
</evidence>
<dbReference type="InterPro" id="IPR013836">
    <property type="entry name" value="CD34/Podocalyxin"/>
</dbReference>
<evidence type="ECO:0000256" key="19">
    <source>
        <dbReference type="SAM" id="MobiDB-lite"/>
    </source>
</evidence>
<dbReference type="PANTHER" id="PTHR12067">
    <property type="entry name" value="PODOCALYXIN"/>
    <property type="match status" value="1"/>
</dbReference>
<evidence type="ECO:0000256" key="9">
    <source>
        <dbReference type="ARBA" id="ARBA00017371"/>
    </source>
</evidence>
<evidence type="ECO:0000256" key="14">
    <source>
        <dbReference type="ARBA" id="ARBA00022989"/>
    </source>
</evidence>
<keyword evidence="10" id="KW-1003">Cell membrane</keyword>
<keyword evidence="11 20" id="KW-0812">Transmembrane</keyword>
<dbReference type="PANTHER" id="PTHR12067:SF5">
    <property type="entry name" value="PODOCALYXIN"/>
    <property type="match status" value="1"/>
</dbReference>
<reference evidence="23" key="1">
    <citation type="journal article" date="2014" name="PLoS ONE">
        <title>The genome and linkage map of the northern pike (Esox lucius): conserved synteny revealed between the salmonid sister group and the Neoteleostei.</title>
        <authorList>
            <person name="Rondeau E.B."/>
            <person name="Minkley D.R."/>
            <person name="Leong J.S."/>
            <person name="Messmer A.M."/>
            <person name="Jantzen J.R."/>
            <person name="von Schalburg K.R."/>
            <person name="Lemon C."/>
            <person name="Bird N.H."/>
            <person name="Koop B.F."/>
        </authorList>
    </citation>
    <scope>NUCLEOTIDE SEQUENCE</scope>
</reference>
<protein>
    <recommendedName>
        <fullName evidence="9">Podocalyxin</fullName>
    </recommendedName>
    <alternativeName>
        <fullName evidence="18">Podocalyxin-like protein 1</fullName>
    </alternativeName>
</protein>
<dbReference type="GO" id="GO:0016477">
    <property type="term" value="P:cell migration"/>
    <property type="evidence" value="ECO:0007669"/>
    <property type="project" value="InterPro"/>
</dbReference>
<evidence type="ECO:0000256" key="21">
    <source>
        <dbReference type="SAM" id="SignalP"/>
    </source>
</evidence>
<evidence type="ECO:0000256" key="8">
    <source>
        <dbReference type="ARBA" id="ARBA00007029"/>
    </source>
</evidence>
<reference evidence="22" key="3">
    <citation type="submission" date="2025-08" db="UniProtKB">
        <authorList>
            <consortium name="Ensembl"/>
        </authorList>
    </citation>
    <scope>IDENTIFICATION</scope>
</reference>
<evidence type="ECO:0000256" key="12">
    <source>
        <dbReference type="ARBA" id="ARBA00022729"/>
    </source>
</evidence>
<keyword evidence="15 20" id="KW-0472">Membrane</keyword>
<feature type="chain" id="PRO_5044332975" description="Podocalyxin" evidence="21">
    <location>
        <begin position="25"/>
        <end position="447"/>
    </location>
</feature>
<evidence type="ECO:0000256" key="15">
    <source>
        <dbReference type="ARBA" id="ARBA00023136"/>
    </source>
</evidence>
<dbReference type="GO" id="GO:0022408">
    <property type="term" value="P:negative regulation of cell-cell adhesion"/>
    <property type="evidence" value="ECO:0007669"/>
    <property type="project" value="TreeGrafter"/>
</dbReference>
<evidence type="ECO:0000256" key="16">
    <source>
        <dbReference type="ARBA" id="ARBA00023180"/>
    </source>
</evidence>
<dbReference type="InterPro" id="IPR017403">
    <property type="entry name" value="PODXL"/>
</dbReference>
<feature type="compositionally biased region" description="Low complexity" evidence="19">
    <location>
        <begin position="174"/>
        <end position="192"/>
    </location>
</feature>
<name>A0A3P8XKS5_ESOLU</name>
<feature type="transmembrane region" description="Helical" evidence="20">
    <location>
        <begin position="350"/>
        <end position="373"/>
    </location>
</feature>
<evidence type="ECO:0000313" key="23">
    <source>
        <dbReference type="Proteomes" id="UP000265140"/>
    </source>
</evidence>
<dbReference type="Proteomes" id="UP000265140">
    <property type="component" value="Chromosome 23"/>
</dbReference>
<feature type="compositionally biased region" description="Polar residues" evidence="19">
    <location>
        <begin position="80"/>
        <end position="100"/>
    </location>
</feature>
<gene>
    <name evidence="22" type="primary">LAMP2</name>
</gene>
<dbReference type="GO" id="GO:0045121">
    <property type="term" value="C:membrane raft"/>
    <property type="evidence" value="ECO:0007669"/>
    <property type="project" value="UniProtKB-SubCell"/>
</dbReference>
<evidence type="ECO:0000256" key="17">
    <source>
        <dbReference type="ARBA" id="ARBA00023273"/>
    </source>
</evidence>
<evidence type="ECO:0000256" key="13">
    <source>
        <dbReference type="ARBA" id="ARBA00022889"/>
    </source>
</evidence>
<feature type="region of interest" description="Disordered" evidence="19">
    <location>
        <begin position="172"/>
        <end position="203"/>
    </location>
</feature>
<keyword evidence="14 20" id="KW-1133">Transmembrane helix</keyword>
<feature type="region of interest" description="Disordered" evidence="19">
    <location>
        <begin position="62"/>
        <end position="109"/>
    </location>
</feature>
<comment type="subcellular location">
    <subcellularLocation>
        <location evidence="2">Apical cell membrane</location>
    </subcellularLocation>
    <subcellularLocation>
        <location evidence="6">Cell projection</location>
        <location evidence="6">Filopodium</location>
    </subcellularLocation>
    <subcellularLocation>
        <location evidence="7">Cell projection</location>
        <location evidence="7">Lamellipodium</location>
    </subcellularLocation>
    <subcellularLocation>
        <location evidence="1">Cell projection</location>
        <location evidence="1">Microvillus</location>
    </subcellularLocation>
    <subcellularLocation>
        <location evidence="4">Cell projection</location>
        <location evidence="4">Ruffle</location>
    </subcellularLocation>
    <subcellularLocation>
        <location evidence="3">Membrane raft</location>
    </subcellularLocation>
    <subcellularLocation>
        <location evidence="5">Membrane</location>
        <topology evidence="5">Single-pass type I membrane protein</topology>
    </subcellularLocation>
</comment>
<evidence type="ECO:0000256" key="7">
    <source>
        <dbReference type="ARBA" id="ARBA00004510"/>
    </source>
</evidence>
<organism evidence="22 23">
    <name type="scientific">Esox lucius</name>
    <name type="common">Northern pike</name>
    <dbReference type="NCBI Taxonomy" id="8010"/>
    <lineage>
        <taxon>Eukaryota</taxon>
        <taxon>Metazoa</taxon>
        <taxon>Chordata</taxon>
        <taxon>Craniata</taxon>
        <taxon>Vertebrata</taxon>
        <taxon>Euteleostomi</taxon>
        <taxon>Actinopterygii</taxon>
        <taxon>Neopterygii</taxon>
        <taxon>Teleostei</taxon>
        <taxon>Protacanthopterygii</taxon>
        <taxon>Esociformes</taxon>
        <taxon>Esocidae</taxon>
        <taxon>Esox</taxon>
    </lineage>
</organism>
<evidence type="ECO:0000256" key="4">
    <source>
        <dbReference type="ARBA" id="ARBA00004466"/>
    </source>
</evidence>
<proteinExistence type="inferred from homology"/>
<keyword evidence="12 21" id="KW-0732">Signal</keyword>
<keyword evidence="23" id="KW-1185">Reference proteome</keyword>
<keyword evidence="16" id="KW-0325">Glycoprotein</keyword>
<keyword evidence="17" id="KW-0966">Cell projection</keyword>
<keyword evidence="13" id="KW-0130">Cell adhesion</keyword>
<dbReference type="GO" id="GO:0030027">
    <property type="term" value="C:lamellipodium"/>
    <property type="evidence" value="ECO:0007669"/>
    <property type="project" value="UniProtKB-SubCell"/>
</dbReference>
<feature type="compositionally biased region" description="Low complexity" evidence="19">
    <location>
        <begin position="63"/>
        <end position="77"/>
    </location>
</feature>
<evidence type="ECO:0000256" key="10">
    <source>
        <dbReference type="ARBA" id="ARBA00022475"/>
    </source>
</evidence>
<sequence>MDFKTRFRLAFLSLGLVLHASVMGDNNMTAAKGNMSNTPTTQLPQNTSTIVPTMTENTMNASTKPTVTAEPTTTRATGSAPDNTSVDKATTYTTTNQTEPSLPPGTGSMVASTTANAIGTTSQPEVNKTMSRATAPTMTTNASPPVTTNTELATFLTTRPNEAITKSVRPTITLSTPLSESSSSSEPNSTSNPAPPMSNTRTVLVPTTPAKTTASQSIKKEEIMEPSGLVPTTPAKTTAILPNDKNIKTEPSGLVLTTPAKTTAILQKDKNIKTFCMTKGDKEMHNSTELVNLCNDVMSHLKDGAKCSLTIRGSKDNNDKTIDITVSGSVDPLVMDQFEKETIPNDKTTLIAIITSCGAVLAMIIGFIIYASFYRKPYKKNHQLYLTEELQTVENGYHDNPTLEVEAQPEMQEKKVALNGEYNDCWIAPFDCLPKEGIPPEEEDTHL</sequence>
<dbReference type="GO" id="GO:0032534">
    <property type="term" value="P:regulation of microvillus assembly"/>
    <property type="evidence" value="ECO:0007669"/>
    <property type="project" value="TreeGrafter"/>
</dbReference>
<accession>A0A3P8XKS5</accession>
<dbReference type="GeneTree" id="ENSGT00730000111314"/>
<dbReference type="GO" id="GO:0033634">
    <property type="term" value="P:positive regulation of cell-cell adhesion mediated by integrin"/>
    <property type="evidence" value="ECO:0007669"/>
    <property type="project" value="TreeGrafter"/>
</dbReference>
<evidence type="ECO:0000256" key="18">
    <source>
        <dbReference type="ARBA" id="ARBA00031141"/>
    </source>
</evidence>
<evidence type="ECO:0000256" key="6">
    <source>
        <dbReference type="ARBA" id="ARBA00004486"/>
    </source>
</evidence>
<dbReference type="Bgee" id="ENSELUG00000005448">
    <property type="expression patterns" value="Expressed in heart and 15 other cell types or tissues"/>
</dbReference>
<feature type="signal peptide" evidence="21">
    <location>
        <begin position="1"/>
        <end position="24"/>
    </location>
</feature>
<evidence type="ECO:0000256" key="2">
    <source>
        <dbReference type="ARBA" id="ARBA00004221"/>
    </source>
</evidence>
<evidence type="ECO:0000256" key="20">
    <source>
        <dbReference type="SAM" id="Phobius"/>
    </source>
</evidence>